<comment type="function">
    <text evidence="5">Phosphodiesterase responsible for the U6 snRNA 3' end processing. Acts as an exoribonuclease (RNase) responsible for trimming the poly(U) tract of the last nucleotides in the pre-U6 snRNA molecule, leading to the formation of mature U6 snRNA.</text>
</comment>
<evidence type="ECO:0000313" key="7">
    <source>
        <dbReference type="EMBL" id="KAJ9161455.1"/>
    </source>
</evidence>
<dbReference type="Pfam" id="PF09749">
    <property type="entry name" value="HVSL"/>
    <property type="match status" value="1"/>
</dbReference>
<evidence type="ECO:0000313" key="8">
    <source>
        <dbReference type="Proteomes" id="UP001174691"/>
    </source>
</evidence>
<evidence type="ECO:0000256" key="5">
    <source>
        <dbReference type="HAMAP-Rule" id="MF_03040"/>
    </source>
</evidence>
<dbReference type="PANTHER" id="PTHR13522">
    <property type="entry name" value="U6 SNRNA PHOSPHODIESTERASE 1"/>
    <property type="match status" value="1"/>
</dbReference>
<dbReference type="GO" id="GO:1990838">
    <property type="term" value="F:poly(U)-specific exoribonuclease activity, producing 3' uridine cyclic phosphate ends"/>
    <property type="evidence" value="ECO:0007669"/>
    <property type="project" value="UniProtKB-UniRule"/>
</dbReference>
<evidence type="ECO:0000256" key="3">
    <source>
        <dbReference type="ARBA" id="ARBA00023239"/>
    </source>
</evidence>
<dbReference type="GO" id="GO:0005634">
    <property type="term" value="C:nucleus"/>
    <property type="evidence" value="ECO:0007669"/>
    <property type="project" value="UniProtKB-SubCell"/>
</dbReference>
<keyword evidence="8" id="KW-1185">Reference proteome</keyword>
<evidence type="ECO:0000256" key="2">
    <source>
        <dbReference type="ARBA" id="ARBA00022801"/>
    </source>
</evidence>
<protein>
    <recommendedName>
        <fullName evidence="5">U6 snRNA phosphodiesterase</fullName>
        <ecNumber evidence="5">3.1.4.-</ecNumber>
    </recommendedName>
</protein>
<keyword evidence="4 5" id="KW-0539">Nucleus</keyword>
<comment type="caution">
    <text evidence="7">The sequence shown here is derived from an EMBL/GenBank/DDBJ whole genome shotgun (WGS) entry which is preliminary data.</text>
</comment>
<evidence type="ECO:0000256" key="6">
    <source>
        <dbReference type="SAM" id="MobiDB-lite"/>
    </source>
</evidence>
<evidence type="ECO:0000256" key="1">
    <source>
        <dbReference type="ARBA" id="ARBA00022722"/>
    </source>
</evidence>
<dbReference type="EC" id="3.1.4.-" evidence="5"/>
<feature type="compositionally biased region" description="Low complexity" evidence="6">
    <location>
        <begin position="7"/>
        <end position="21"/>
    </location>
</feature>
<gene>
    <name evidence="5" type="primary">USB1</name>
    <name evidence="7" type="ORF">NKR19_g2266</name>
</gene>
<feature type="region of interest" description="Disordered" evidence="6">
    <location>
        <begin position="1"/>
        <end position="65"/>
    </location>
</feature>
<dbReference type="GO" id="GO:0034477">
    <property type="term" value="P:U6 snRNA 3'-end processing"/>
    <property type="evidence" value="ECO:0007669"/>
    <property type="project" value="UniProtKB-UniRule"/>
</dbReference>
<comment type="subcellular location">
    <subcellularLocation>
        <location evidence="5">Nucleus</location>
    </subcellularLocation>
</comment>
<dbReference type="HAMAP" id="MF_03040">
    <property type="entry name" value="USB1"/>
    <property type="match status" value="1"/>
</dbReference>
<keyword evidence="3" id="KW-0456">Lyase</keyword>
<dbReference type="Gene3D" id="3.90.1140.10">
    <property type="entry name" value="Cyclic phosphodiesterase"/>
    <property type="match status" value="1"/>
</dbReference>
<dbReference type="InterPro" id="IPR027521">
    <property type="entry name" value="Usb1"/>
</dbReference>
<dbReference type="PANTHER" id="PTHR13522:SF3">
    <property type="entry name" value="U6 SNRNA PHOSPHODIESTERASE 1"/>
    <property type="match status" value="1"/>
</dbReference>
<feature type="active site" description="Proton donor/acceptor" evidence="5">
    <location>
        <position position="147"/>
    </location>
</feature>
<feature type="active site" description="Proton donor/acceptor" evidence="5">
    <location>
        <position position="269"/>
    </location>
</feature>
<dbReference type="Proteomes" id="UP001174691">
    <property type="component" value="Unassembled WGS sequence"/>
</dbReference>
<proteinExistence type="inferred from homology"/>
<keyword evidence="2 5" id="KW-0378">Hydrolase</keyword>
<accession>A0AA38SAY2</accession>
<comment type="similarity">
    <text evidence="5">Belongs to the 2H phosphoesterase superfamily. USB1 family.</text>
</comment>
<dbReference type="EMBL" id="JANBVN010000022">
    <property type="protein sequence ID" value="KAJ9161455.1"/>
    <property type="molecule type" value="Genomic_DNA"/>
</dbReference>
<sequence>MALVDYSSSSSSSSSSSLDSEPPSPPPAKKRKPSQPSPSSPLPAPPAQPTSTTTTPLPPLPPTFHDLYAHTVRQSPVDDPTLHQGRRRIIPHVPGNWPSHIYVEWIPLPAQHSLLSSFLSKLQAALAPEVKLNGFLTSDLGAPLPLHVSLSRPFALSTGEKDRFLEGLVDRVGRTGIGRFRLACRGGVEWHRTPDSGRSFLVLRVRSREETDKEKREDAREEERDGDDPINHNPELTVLLARCNTAVESYGQPKLYEWADESRIGDAFHVSIAWSFAEPDEELRRGTAKVFDRAEFRDAIVDMDFEVDGVKAKIGNVVNHIPLAREAKRSRGLFGI</sequence>
<keyword evidence="1 5" id="KW-0540">Nuclease</keyword>
<feature type="region of interest" description="Disordered" evidence="6">
    <location>
        <begin position="211"/>
        <end position="232"/>
    </location>
</feature>
<dbReference type="AlphaFoldDB" id="A0AA38SAY2"/>
<organism evidence="7 8">
    <name type="scientific">Coniochaeta hoffmannii</name>
    <dbReference type="NCBI Taxonomy" id="91930"/>
    <lineage>
        <taxon>Eukaryota</taxon>
        <taxon>Fungi</taxon>
        <taxon>Dikarya</taxon>
        <taxon>Ascomycota</taxon>
        <taxon>Pezizomycotina</taxon>
        <taxon>Sordariomycetes</taxon>
        <taxon>Sordariomycetidae</taxon>
        <taxon>Coniochaetales</taxon>
        <taxon>Coniochaetaceae</taxon>
        <taxon>Coniochaeta</taxon>
    </lineage>
</organism>
<feature type="compositionally biased region" description="Basic and acidic residues" evidence="6">
    <location>
        <begin position="211"/>
        <end position="230"/>
    </location>
</feature>
<name>A0AA38SAY2_9PEZI</name>
<evidence type="ECO:0000256" key="4">
    <source>
        <dbReference type="ARBA" id="ARBA00023242"/>
    </source>
</evidence>
<feature type="compositionally biased region" description="Pro residues" evidence="6">
    <location>
        <begin position="35"/>
        <end position="48"/>
    </location>
</feature>
<reference evidence="7" key="1">
    <citation type="submission" date="2022-07" db="EMBL/GenBank/DDBJ databases">
        <title>Fungi with potential for degradation of polypropylene.</title>
        <authorList>
            <person name="Gostincar C."/>
        </authorList>
    </citation>
    <scope>NUCLEOTIDE SEQUENCE</scope>
    <source>
        <strain evidence="7">EXF-13287</strain>
    </source>
</reference>
<dbReference type="GO" id="GO:0016829">
    <property type="term" value="F:lyase activity"/>
    <property type="evidence" value="ECO:0007669"/>
    <property type="project" value="UniProtKB-KW"/>
</dbReference>